<dbReference type="Proteomes" id="UP000254573">
    <property type="component" value="Unassembled WGS sequence"/>
</dbReference>
<accession>A0A378YZN7</accession>
<name>A0A378YZN7_9BURK</name>
<organism evidence="2 3">
    <name type="scientific">Pandoraea pnomenusa</name>
    <dbReference type="NCBI Taxonomy" id="93220"/>
    <lineage>
        <taxon>Bacteria</taxon>
        <taxon>Pseudomonadati</taxon>
        <taxon>Pseudomonadota</taxon>
        <taxon>Betaproteobacteria</taxon>
        <taxon>Burkholderiales</taxon>
        <taxon>Burkholderiaceae</taxon>
        <taxon>Pandoraea</taxon>
    </lineage>
</organism>
<reference evidence="2 3" key="1">
    <citation type="submission" date="2018-06" db="EMBL/GenBank/DDBJ databases">
        <authorList>
            <consortium name="Pathogen Informatics"/>
            <person name="Doyle S."/>
        </authorList>
    </citation>
    <scope>NUCLEOTIDE SEQUENCE [LARGE SCALE GENOMIC DNA]</scope>
    <source>
        <strain evidence="2 3">NCTC13160</strain>
    </source>
</reference>
<evidence type="ECO:0000313" key="2">
    <source>
        <dbReference type="EMBL" id="SUA82027.1"/>
    </source>
</evidence>
<protein>
    <submittedName>
        <fullName evidence="2">Uncharacterized protein</fullName>
    </submittedName>
</protein>
<evidence type="ECO:0000256" key="1">
    <source>
        <dbReference type="SAM" id="MobiDB-lite"/>
    </source>
</evidence>
<evidence type="ECO:0000313" key="3">
    <source>
        <dbReference type="Proteomes" id="UP000254573"/>
    </source>
</evidence>
<feature type="region of interest" description="Disordered" evidence="1">
    <location>
        <begin position="219"/>
        <end position="260"/>
    </location>
</feature>
<sequence>MEALRAEGFERIDFVIPEGGRAAKYPGEHAEDGGETVLNFVTANGRVLRTIRASGGRGAQSTCEIPAGSREITPADISAGFRVSAILPADVVYVRDGVCSLLGGGFTFSNVESIPVDISWILLLKLDFGASVDNMSLAMFVTVDDPYGREVLRLPVVAQREHEAEPGRVACVSLRFTARKSGPQRDSSTVWSIRFGSDVDRGQAVSGVTRTDYSAFDGDAGKFQRRSNPAEILRNGDDTRDRDAANDLDDVFEQPGFKAH</sequence>
<proteinExistence type="predicted"/>
<gene>
    <name evidence="2" type="ORF">NCTC13160_04901</name>
</gene>
<dbReference type="EMBL" id="UGSG01000001">
    <property type="protein sequence ID" value="SUA82027.1"/>
    <property type="molecule type" value="Genomic_DNA"/>
</dbReference>
<feature type="compositionally biased region" description="Basic and acidic residues" evidence="1">
    <location>
        <begin position="234"/>
        <end position="245"/>
    </location>
</feature>
<dbReference type="AlphaFoldDB" id="A0A378YZN7"/>